<dbReference type="InParanoid" id="A0A1E7EXZ2"/>
<dbReference type="Proteomes" id="UP000095751">
    <property type="component" value="Unassembled WGS sequence"/>
</dbReference>
<proteinExistence type="predicted"/>
<keyword evidence="2" id="KW-1185">Reference proteome</keyword>
<reference evidence="1 2" key="1">
    <citation type="submission" date="2016-09" db="EMBL/GenBank/DDBJ databases">
        <title>Extensive genetic diversity and differential bi-allelic expression allows diatom success in the polar Southern Ocean.</title>
        <authorList>
            <consortium name="DOE Joint Genome Institute"/>
            <person name="Mock T."/>
            <person name="Otillar R.P."/>
            <person name="Strauss J."/>
            <person name="Dupont C."/>
            <person name="Frickenhaus S."/>
            <person name="Maumus F."/>
            <person name="Mcmullan M."/>
            <person name="Sanges R."/>
            <person name="Schmutz J."/>
            <person name="Toseland A."/>
            <person name="Valas R."/>
            <person name="Veluchamy A."/>
            <person name="Ward B.J."/>
            <person name="Allen A."/>
            <person name="Barry K."/>
            <person name="Falciatore A."/>
            <person name="Ferrante M."/>
            <person name="Fortunato A.E."/>
            <person name="Gloeckner G."/>
            <person name="Gruber A."/>
            <person name="Hipkin R."/>
            <person name="Janech M."/>
            <person name="Kroth P."/>
            <person name="Leese F."/>
            <person name="Lindquist E."/>
            <person name="Lyon B.R."/>
            <person name="Martin J."/>
            <person name="Mayer C."/>
            <person name="Parker M."/>
            <person name="Quesneville H."/>
            <person name="Raymond J."/>
            <person name="Uhlig C."/>
            <person name="Valentin K.U."/>
            <person name="Worden A.Z."/>
            <person name="Armbrust E.V."/>
            <person name="Bowler C."/>
            <person name="Green B."/>
            <person name="Moulton V."/>
            <person name="Van Oosterhout C."/>
            <person name="Grigoriev I."/>
        </authorList>
    </citation>
    <scope>NUCLEOTIDE SEQUENCE [LARGE SCALE GENOMIC DNA]</scope>
    <source>
        <strain evidence="1 2">CCMP1102</strain>
    </source>
</reference>
<dbReference type="KEGG" id="fcy:FRACYDRAFT_246766"/>
<protein>
    <recommendedName>
        <fullName evidence="3">Sulfotransferase domain-containing protein</fullName>
    </recommendedName>
</protein>
<name>A0A1E7EXZ2_9STRA</name>
<evidence type="ECO:0008006" key="3">
    <source>
        <dbReference type="Google" id="ProtNLM"/>
    </source>
</evidence>
<dbReference type="AlphaFoldDB" id="A0A1E7EXZ2"/>
<evidence type="ECO:0000313" key="1">
    <source>
        <dbReference type="EMBL" id="OEU10890.1"/>
    </source>
</evidence>
<evidence type="ECO:0000313" key="2">
    <source>
        <dbReference type="Proteomes" id="UP000095751"/>
    </source>
</evidence>
<dbReference type="OrthoDB" id="47831at2759"/>
<gene>
    <name evidence="1" type="ORF">FRACYDRAFT_246766</name>
</gene>
<dbReference type="EMBL" id="KV784370">
    <property type="protein sequence ID" value="OEU10890.1"/>
    <property type="molecule type" value="Genomic_DNA"/>
</dbReference>
<organism evidence="1 2">
    <name type="scientific">Fragilariopsis cylindrus CCMP1102</name>
    <dbReference type="NCBI Taxonomy" id="635003"/>
    <lineage>
        <taxon>Eukaryota</taxon>
        <taxon>Sar</taxon>
        <taxon>Stramenopiles</taxon>
        <taxon>Ochrophyta</taxon>
        <taxon>Bacillariophyta</taxon>
        <taxon>Bacillariophyceae</taxon>
        <taxon>Bacillariophycidae</taxon>
        <taxon>Bacillariales</taxon>
        <taxon>Bacillariaceae</taxon>
        <taxon>Fragilariopsis</taxon>
    </lineage>
</organism>
<accession>A0A1E7EXZ2</accession>
<sequence>MDATKASSHAIPHAKEMKNASLCRSLAHQHKFFSVRDSVLSWVKSHDEQRYLLRGTGKGGRLFAFKLNKDYAFRHIFKSGGTTIQEQTRAGHAGHVPQWIVGNRSLMTVVRDPIDHFLSGWAECGYRCFDEMMNLTTSDAYDDRVTAWLQYVQSPKRIRCLNTVMPHSMPQANYLWEGDRKFEWDEKLDLVGDLDELPGLLELIDVHYNESLKKGNAAKDNEIKNRYFPRNKSILSNSTLKSICSYVALDYYLFSFEPPPACRKELLMIS</sequence>